<reference evidence="3 4" key="1">
    <citation type="submission" date="2018-11" db="EMBL/GenBank/DDBJ databases">
        <title>Trebonia kvetii gen.nov., sp.nov., a novel acidophilic actinobacterium, and proposal of the new actinobacterial family Treboniaceae fam. nov.</title>
        <authorList>
            <person name="Rapoport D."/>
            <person name="Sagova-Mareckova M."/>
            <person name="Sedlacek I."/>
            <person name="Provaznik J."/>
            <person name="Kralova S."/>
            <person name="Pavlinic D."/>
            <person name="Benes V."/>
            <person name="Kopecky J."/>
        </authorList>
    </citation>
    <scope>NUCLEOTIDE SEQUENCE [LARGE SCALE GENOMIC DNA]</scope>
    <source>
        <strain evidence="3 4">15Tr583</strain>
    </source>
</reference>
<dbReference type="InterPro" id="IPR005530">
    <property type="entry name" value="SPW"/>
</dbReference>
<feature type="transmembrane region" description="Helical" evidence="1">
    <location>
        <begin position="76"/>
        <end position="100"/>
    </location>
</feature>
<feature type="domain" description="SPW repeat-containing integral membrane" evidence="2">
    <location>
        <begin position="55"/>
        <end position="150"/>
    </location>
</feature>
<gene>
    <name evidence="3" type="ORF">EAS64_29165</name>
</gene>
<protein>
    <recommendedName>
        <fullName evidence="2">SPW repeat-containing integral membrane domain-containing protein</fullName>
    </recommendedName>
</protein>
<proteinExistence type="predicted"/>
<dbReference type="Pfam" id="PF03779">
    <property type="entry name" value="SPW"/>
    <property type="match status" value="1"/>
</dbReference>
<evidence type="ECO:0000256" key="1">
    <source>
        <dbReference type="SAM" id="Phobius"/>
    </source>
</evidence>
<dbReference type="EMBL" id="RPFW01000006">
    <property type="protein sequence ID" value="TVZ01567.1"/>
    <property type="molecule type" value="Genomic_DNA"/>
</dbReference>
<evidence type="ECO:0000313" key="4">
    <source>
        <dbReference type="Proteomes" id="UP000460272"/>
    </source>
</evidence>
<keyword evidence="1" id="KW-0472">Membrane</keyword>
<evidence type="ECO:0000259" key="2">
    <source>
        <dbReference type="Pfam" id="PF03779"/>
    </source>
</evidence>
<keyword evidence="1" id="KW-1133">Transmembrane helix</keyword>
<name>A0A6P2BSE2_9ACTN</name>
<sequence length="165" mass="17523">MRWAMTVVQQWDRISERWGAAMIEQTHMATHPDLIELRRRYDAASASPIAEGAAGLAFLGAVFLAASPWIVGFSALTAITVSNLIAGGALAALVIALTAAYGRMHGLTFVVPAIGIWTIVAPWVIVGAMDTTRTIWSNACAGGAIVFFGLVMLAVGFLRARRPAL</sequence>
<feature type="transmembrane region" description="Helical" evidence="1">
    <location>
        <begin position="135"/>
        <end position="158"/>
    </location>
</feature>
<comment type="caution">
    <text evidence="3">The sequence shown here is derived from an EMBL/GenBank/DDBJ whole genome shotgun (WGS) entry which is preliminary data.</text>
</comment>
<dbReference type="OrthoDB" id="3638638at2"/>
<evidence type="ECO:0000313" key="3">
    <source>
        <dbReference type="EMBL" id="TVZ01567.1"/>
    </source>
</evidence>
<feature type="transmembrane region" description="Helical" evidence="1">
    <location>
        <begin position="48"/>
        <end position="70"/>
    </location>
</feature>
<keyword evidence="1" id="KW-0812">Transmembrane</keyword>
<keyword evidence="4" id="KW-1185">Reference proteome</keyword>
<dbReference type="Proteomes" id="UP000460272">
    <property type="component" value="Unassembled WGS sequence"/>
</dbReference>
<dbReference type="AlphaFoldDB" id="A0A6P2BSE2"/>
<accession>A0A6P2BSE2</accession>
<organism evidence="3 4">
    <name type="scientific">Trebonia kvetii</name>
    <dbReference type="NCBI Taxonomy" id="2480626"/>
    <lineage>
        <taxon>Bacteria</taxon>
        <taxon>Bacillati</taxon>
        <taxon>Actinomycetota</taxon>
        <taxon>Actinomycetes</taxon>
        <taxon>Streptosporangiales</taxon>
        <taxon>Treboniaceae</taxon>
        <taxon>Trebonia</taxon>
    </lineage>
</organism>
<feature type="transmembrane region" description="Helical" evidence="1">
    <location>
        <begin position="107"/>
        <end position="129"/>
    </location>
</feature>